<keyword evidence="11" id="KW-0807">Transducer</keyword>
<evidence type="ECO:0000313" key="15">
    <source>
        <dbReference type="EMBL" id="GAB1295100.1"/>
    </source>
</evidence>
<organism evidence="15 16">
    <name type="scientific">Apodemus speciosus</name>
    <name type="common">Large Japanese field mouse</name>
    <dbReference type="NCBI Taxonomy" id="105296"/>
    <lineage>
        <taxon>Eukaryota</taxon>
        <taxon>Metazoa</taxon>
        <taxon>Chordata</taxon>
        <taxon>Craniata</taxon>
        <taxon>Vertebrata</taxon>
        <taxon>Euteleostomi</taxon>
        <taxon>Mammalia</taxon>
        <taxon>Eutheria</taxon>
        <taxon>Euarchontoglires</taxon>
        <taxon>Glires</taxon>
        <taxon>Rodentia</taxon>
        <taxon>Myomorpha</taxon>
        <taxon>Muroidea</taxon>
        <taxon>Muridae</taxon>
        <taxon>Murinae</taxon>
        <taxon>Apodemus</taxon>
    </lineage>
</organism>
<keyword evidence="8" id="KW-1015">Disulfide bond</keyword>
<dbReference type="PRINTS" id="PR00248">
    <property type="entry name" value="GPCRMGR"/>
</dbReference>
<keyword evidence="5 13" id="KW-1133">Transmembrane helix</keyword>
<dbReference type="Proteomes" id="UP001623349">
    <property type="component" value="Unassembled WGS sequence"/>
</dbReference>
<keyword evidence="3" id="KW-1003">Cell membrane</keyword>
<protein>
    <recommendedName>
        <fullName evidence="12">G-protein coupled receptor family C group 6 member A</fullName>
    </recommendedName>
</protein>
<name>A0ABQ0F7K5_APOSI</name>
<sequence>MLICHALNFASTGFFIGEPQDFGCKARQTLFGVSFTLCVSCILTKSLKILLAFSFDPKLTKFLKCLYRPVPIVLTCTGIQVVICTLWLVLAAPTVEENISLPRSHYPGMRGGISPGVWHHAGLHRSSGLHLLCICIQGEETSRKLQRS</sequence>
<comment type="caution">
    <text evidence="15">The sequence shown here is derived from an EMBL/GenBank/DDBJ whole genome shotgun (WGS) entry which is preliminary data.</text>
</comment>
<keyword evidence="16" id="KW-1185">Reference proteome</keyword>
<keyword evidence="4 13" id="KW-0812">Transmembrane</keyword>
<feature type="transmembrane region" description="Helical" evidence="13">
    <location>
        <begin position="30"/>
        <end position="53"/>
    </location>
</feature>
<dbReference type="EMBL" id="BAAFST010000010">
    <property type="protein sequence ID" value="GAB1295100.1"/>
    <property type="molecule type" value="Genomic_DNA"/>
</dbReference>
<dbReference type="PROSITE" id="PS50259">
    <property type="entry name" value="G_PROTEIN_RECEP_F3_4"/>
    <property type="match status" value="1"/>
</dbReference>
<evidence type="ECO:0000256" key="2">
    <source>
        <dbReference type="ARBA" id="ARBA00011748"/>
    </source>
</evidence>
<comment type="subunit">
    <text evidence="2">Homodimer; disulfide-linked.</text>
</comment>
<evidence type="ECO:0000256" key="9">
    <source>
        <dbReference type="ARBA" id="ARBA00023170"/>
    </source>
</evidence>
<evidence type="ECO:0000256" key="12">
    <source>
        <dbReference type="ARBA" id="ARBA00039774"/>
    </source>
</evidence>
<evidence type="ECO:0000256" key="13">
    <source>
        <dbReference type="SAM" id="Phobius"/>
    </source>
</evidence>
<dbReference type="InterPro" id="IPR017978">
    <property type="entry name" value="GPCR_3_C"/>
</dbReference>
<evidence type="ECO:0000313" key="16">
    <source>
        <dbReference type="Proteomes" id="UP001623349"/>
    </source>
</evidence>
<gene>
    <name evidence="15" type="ORF">APTSU1_001033400</name>
</gene>
<feature type="transmembrane region" description="Helical" evidence="13">
    <location>
        <begin position="65"/>
        <end position="90"/>
    </location>
</feature>
<evidence type="ECO:0000256" key="3">
    <source>
        <dbReference type="ARBA" id="ARBA00022475"/>
    </source>
</evidence>
<evidence type="ECO:0000256" key="10">
    <source>
        <dbReference type="ARBA" id="ARBA00023180"/>
    </source>
</evidence>
<dbReference type="InterPro" id="IPR000337">
    <property type="entry name" value="GPCR_3"/>
</dbReference>
<evidence type="ECO:0000256" key="5">
    <source>
        <dbReference type="ARBA" id="ARBA00022989"/>
    </source>
</evidence>
<dbReference type="PANTHER" id="PTHR24061:SF5">
    <property type="entry name" value="G-PROTEIN COUPLED RECEPTOR FAMILY C GROUP 6 MEMBER A"/>
    <property type="match status" value="1"/>
</dbReference>
<comment type="subcellular location">
    <subcellularLocation>
        <location evidence="1">Cell membrane</location>
        <topology evidence="1">Multi-pass membrane protein</topology>
    </subcellularLocation>
</comment>
<feature type="domain" description="G-protein coupled receptors family 3 profile" evidence="14">
    <location>
        <begin position="1"/>
        <end position="96"/>
    </location>
</feature>
<reference evidence="15 16" key="1">
    <citation type="submission" date="2024-08" db="EMBL/GenBank/DDBJ databases">
        <title>The draft genome of Apodemus speciosus.</title>
        <authorList>
            <person name="Nabeshima K."/>
            <person name="Suzuki S."/>
            <person name="Onuma M."/>
        </authorList>
    </citation>
    <scope>NUCLEOTIDE SEQUENCE [LARGE SCALE GENOMIC DNA]</scope>
    <source>
        <strain evidence="15">IB14-021</strain>
    </source>
</reference>
<evidence type="ECO:0000256" key="6">
    <source>
        <dbReference type="ARBA" id="ARBA00023040"/>
    </source>
</evidence>
<evidence type="ECO:0000259" key="14">
    <source>
        <dbReference type="PROSITE" id="PS50259"/>
    </source>
</evidence>
<keyword evidence="7 13" id="KW-0472">Membrane</keyword>
<dbReference type="Pfam" id="PF00003">
    <property type="entry name" value="7tm_3"/>
    <property type="match status" value="1"/>
</dbReference>
<dbReference type="PANTHER" id="PTHR24061">
    <property type="entry name" value="CALCIUM-SENSING RECEPTOR-RELATED"/>
    <property type="match status" value="1"/>
</dbReference>
<keyword evidence="9 15" id="KW-0675">Receptor</keyword>
<dbReference type="InterPro" id="IPR000068">
    <property type="entry name" value="GPCR_3_Ca_sens_rcpt-rel"/>
</dbReference>
<evidence type="ECO:0000256" key="4">
    <source>
        <dbReference type="ARBA" id="ARBA00022692"/>
    </source>
</evidence>
<accession>A0ABQ0F7K5</accession>
<evidence type="ECO:0000256" key="7">
    <source>
        <dbReference type="ARBA" id="ARBA00023136"/>
    </source>
</evidence>
<evidence type="ECO:0000256" key="8">
    <source>
        <dbReference type="ARBA" id="ARBA00023157"/>
    </source>
</evidence>
<evidence type="ECO:0000256" key="11">
    <source>
        <dbReference type="ARBA" id="ARBA00023224"/>
    </source>
</evidence>
<proteinExistence type="predicted"/>
<keyword evidence="6" id="KW-0297">G-protein coupled receptor</keyword>
<evidence type="ECO:0000256" key="1">
    <source>
        <dbReference type="ARBA" id="ARBA00004651"/>
    </source>
</evidence>
<keyword evidence="10" id="KW-0325">Glycoprotein</keyword>